<organism evidence="25 26">
    <name type="scientific">Sphaeramia orbicularis</name>
    <name type="common">orbiculate cardinalfish</name>
    <dbReference type="NCBI Taxonomy" id="375764"/>
    <lineage>
        <taxon>Eukaryota</taxon>
        <taxon>Metazoa</taxon>
        <taxon>Chordata</taxon>
        <taxon>Craniata</taxon>
        <taxon>Vertebrata</taxon>
        <taxon>Euteleostomi</taxon>
        <taxon>Actinopterygii</taxon>
        <taxon>Neopterygii</taxon>
        <taxon>Teleostei</taxon>
        <taxon>Neoteleostei</taxon>
        <taxon>Acanthomorphata</taxon>
        <taxon>Gobiaria</taxon>
        <taxon>Kurtiformes</taxon>
        <taxon>Apogonoidei</taxon>
        <taxon>Apogonidae</taxon>
        <taxon>Apogoninae</taxon>
        <taxon>Sphaeramia</taxon>
    </lineage>
</organism>
<comment type="catalytic activity">
    <reaction evidence="20">
        <text>3-hydroxy-L-kynurenine + glyoxylate = xanthurenate + glycine + H2O</text>
        <dbReference type="Rhea" id="RHEA:65900"/>
        <dbReference type="ChEBI" id="CHEBI:15377"/>
        <dbReference type="ChEBI" id="CHEBI:36655"/>
        <dbReference type="ChEBI" id="CHEBI:57305"/>
        <dbReference type="ChEBI" id="CHEBI:58125"/>
        <dbReference type="ChEBI" id="CHEBI:71201"/>
        <dbReference type="EC" id="2.6.1.63"/>
    </reaction>
    <physiologicalReaction direction="left-to-right" evidence="20">
        <dbReference type="Rhea" id="RHEA:65901"/>
    </physiologicalReaction>
</comment>
<evidence type="ECO:0000256" key="23">
    <source>
        <dbReference type="SAM" id="SignalP"/>
    </source>
</evidence>
<keyword evidence="10" id="KW-0663">Pyridoxal phosphate</keyword>
<evidence type="ECO:0000256" key="18">
    <source>
        <dbReference type="ARBA" id="ARBA00047478"/>
    </source>
</evidence>
<evidence type="ECO:0000256" key="3">
    <source>
        <dbReference type="ARBA" id="ARBA00011738"/>
    </source>
</evidence>
<evidence type="ECO:0000256" key="21">
    <source>
        <dbReference type="ARBA" id="ARBA00049325"/>
    </source>
</evidence>
<dbReference type="FunFam" id="3.40.640.10:FF:000024">
    <property type="entry name" value="Kynurenine--oxoglutarate transaminase 3"/>
    <property type="match status" value="1"/>
</dbReference>
<dbReference type="InterPro" id="IPR015424">
    <property type="entry name" value="PyrdxlP-dep_Trfase"/>
</dbReference>
<proteinExistence type="inferred from homology"/>
<comment type="catalytic activity">
    <reaction evidence="19">
        <text>L-kynurenine + glyoxylate = kynurenate + glycine + H2O</text>
        <dbReference type="Rhea" id="RHEA:65896"/>
        <dbReference type="ChEBI" id="CHEBI:15377"/>
        <dbReference type="ChEBI" id="CHEBI:36655"/>
        <dbReference type="ChEBI" id="CHEBI:57305"/>
        <dbReference type="ChEBI" id="CHEBI:57959"/>
        <dbReference type="ChEBI" id="CHEBI:58454"/>
        <dbReference type="EC" id="2.6.1.63"/>
    </reaction>
    <physiologicalReaction direction="left-to-right" evidence="19">
        <dbReference type="Rhea" id="RHEA:65897"/>
    </physiologicalReaction>
</comment>
<evidence type="ECO:0000256" key="17">
    <source>
        <dbReference type="ARBA" id="ARBA00031600"/>
    </source>
</evidence>
<dbReference type="EC" id="4.4.1.13" evidence="4"/>
<evidence type="ECO:0000256" key="8">
    <source>
        <dbReference type="ARBA" id="ARBA00022576"/>
    </source>
</evidence>
<feature type="chain" id="PRO_5025423240" description="Kynurenine--oxoglutarate transaminase 3" evidence="23">
    <location>
        <begin position="32"/>
        <end position="414"/>
    </location>
</feature>
<feature type="domain" description="Aminotransferase class I/classII large" evidence="24">
    <location>
        <begin position="34"/>
        <end position="406"/>
    </location>
</feature>
<dbReference type="EC" id="2.6.1.63" evidence="6"/>
<evidence type="ECO:0000256" key="14">
    <source>
        <dbReference type="ARBA" id="ARBA00030993"/>
    </source>
</evidence>
<evidence type="ECO:0000256" key="4">
    <source>
        <dbReference type="ARBA" id="ARBA00012224"/>
    </source>
</evidence>
<keyword evidence="26" id="KW-1185">Reference proteome</keyword>
<comment type="catalytic activity">
    <reaction evidence="18">
        <text>L-kynurenine + 2-oxoglutarate = kynurenate + L-glutamate + H2O</text>
        <dbReference type="Rhea" id="RHEA:65560"/>
        <dbReference type="ChEBI" id="CHEBI:15377"/>
        <dbReference type="ChEBI" id="CHEBI:16810"/>
        <dbReference type="ChEBI" id="CHEBI:29985"/>
        <dbReference type="ChEBI" id="CHEBI:57959"/>
        <dbReference type="ChEBI" id="CHEBI:58454"/>
        <dbReference type="EC" id="2.6.1.7"/>
    </reaction>
    <physiologicalReaction direction="left-to-right" evidence="18">
        <dbReference type="Rhea" id="RHEA:65561"/>
    </physiologicalReaction>
</comment>
<dbReference type="EC" id="2.6.1.7" evidence="5"/>
<evidence type="ECO:0000259" key="24">
    <source>
        <dbReference type="Pfam" id="PF00155"/>
    </source>
</evidence>
<evidence type="ECO:0000256" key="19">
    <source>
        <dbReference type="ARBA" id="ARBA00047677"/>
    </source>
</evidence>
<protein>
    <recommendedName>
        <fullName evidence="7">Kynurenine--oxoglutarate transaminase 3</fullName>
        <ecNumber evidence="6">2.6.1.63</ecNumber>
        <ecNumber evidence="5">2.6.1.7</ecNumber>
        <ecNumber evidence="4">4.4.1.13</ecNumber>
    </recommendedName>
    <alternativeName>
        <fullName evidence="17">Cysteine-S-conjugate beta-lyase 2</fullName>
    </alternativeName>
    <alternativeName>
        <fullName evidence="13">Kynurenine aminotransferase 3</fullName>
    </alternativeName>
    <alternativeName>
        <fullName evidence="14">Kynurenine aminotransferase III</fullName>
    </alternativeName>
    <alternativeName>
        <fullName evidence="15">Kynurenine--glyoxylate transaminase</fullName>
    </alternativeName>
    <alternativeName>
        <fullName evidence="16">Kynurenine--oxoglutarate transaminase III</fullName>
    </alternativeName>
</protein>
<dbReference type="CDD" id="cd00609">
    <property type="entry name" value="AAT_like"/>
    <property type="match status" value="1"/>
</dbReference>
<comment type="catalytic activity">
    <reaction evidence="21">
        <text>an S-substituted L-cysteine + H2O = a thiol + pyruvate + NH4(+)</text>
        <dbReference type="Rhea" id="RHEA:18121"/>
        <dbReference type="ChEBI" id="CHEBI:15361"/>
        <dbReference type="ChEBI" id="CHEBI:15377"/>
        <dbReference type="ChEBI" id="CHEBI:28938"/>
        <dbReference type="ChEBI" id="CHEBI:29256"/>
        <dbReference type="ChEBI" id="CHEBI:58717"/>
        <dbReference type="EC" id="4.4.1.13"/>
    </reaction>
    <physiologicalReaction direction="left-to-right" evidence="21">
        <dbReference type="Rhea" id="RHEA:18122"/>
    </physiologicalReaction>
</comment>
<keyword evidence="11" id="KW-0456">Lyase</keyword>
<evidence type="ECO:0000313" key="25">
    <source>
        <dbReference type="Ensembl" id="ENSSORP00005020305.1"/>
    </source>
</evidence>
<dbReference type="Gene3D" id="3.40.640.10">
    <property type="entry name" value="Type I PLP-dependent aspartate aminotransferase-like (Major domain)"/>
    <property type="match status" value="1"/>
</dbReference>
<dbReference type="PANTHER" id="PTHR43807">
    <property type="entry name" value="FI04487P"/>
    <property type="match status" value="1"/>
</dbReference>
<sequence length="414" mass="46385">FNTWGSKLHLILTQHGAFSCLFRVAFTSVAADPTIVNLGQGFPDIPPPSYVKEALVKATSVDKLNQYTRGFGHPSLVKALSQVYGKVYGRTIDPFKEILVTVGGYGSLFSTMQGLVEVGDEVIIVEPFFDCYVPMVRMAGATPVLIPLRLKPGKKTGTSADWYLDPEELSSKFNSKTKAIIINTPNNPIGKIFTRDELQMIADLCIKHDTLCFSDEVYEWLIYRGHQHIKIATLPGMWDRTITIGSAGKTFSVTGWKVRISTNVILKCRSTVVRPVTECPEAVAQGLMRNYELMGQPECYFSSLAEELEVKRDRMASILQEAGMSPVIPEGGYFMLVDVTSLNQDLSHMGEDEAYDYKFVKWMIKEKKLAAIPVTAFVGDESKKEFEKYIRLCFIKQDSTLDAAEAILKNWRRV</sequence>
<evidence type="ECO:0000256" key="5">
    <source>
        <dbReference type="ARBA" id="ARBA00012751"/>
    </source>
</evidence>
<dbReference type="AlphaFoldDB" id="A0A672ZSL3"/>
<comment type="function">
    <text evidence="22">Catalyzes the irreversible transamination of the L-tryptophan metabolite L-kynurenine to form kynurenic acid (KA), an intermediate in the tryptophan catabolic pathway which is also a broad spectrum antagonist of the three ionotropic excitatory amino acid receptors among others. May catalyze the beta-elimination of S-conjugates and Se-conjugates of L-(seleno)cysteine, resulting in the cleavage of the C-S or C-Se bond. Has transaminase activity towards L-kynurenine, tryptophan, phenylalanine, serine, cysteine, methionine, histidine, glutamine and asparagine with glyoxylate as an amino group acceptor (in vitro). Has lower activity with 2-oxoglutarate as amino group acceptor (in vitro).</text>
</comment>
<evidence type="ECO:0000256" key="9">
    <source>
        <dbReference type="ARBA" id="ARBA00022679"/>
    </source>
</evidence>
<dbReference type="PANTHER" id="PTHR43807:SF6">
    <property type="entry name" value="KYNURENINE--OXOGLUTARATE TRANSAMINASE 3"/>
    <property type="match status" value="1"/>
</dbReference>
<dbReference type="InterPro" id="IPR004839">
    <property type="entry name" value="Aminotransferase_I/II_large"/>
</dbReference>
<feature type="signal peptide" evidence="23">
    <location>
        <begin position="1"/>
        <end position="31"/>
    </location>
</feature>
<evidence type="ECO:0000256" key="15">
    <source>
        <dbReference type="ARBA" id="ARBA00031198"/>
    </source>
</evidence>
<evidence type="ECO:0000256" key="13">
    <source>
        <dbReference type="ARBA" id="ARBA00029778"/>
    </source>
</evidence>
<dbReference type="SUPFAM" id="SSF53383">
    <property type="entry name" value="PLP-dependent transferases"/>
    <property type="match status" value="1"/>
</dbReference>
<dbReference type="FunFam" id="3.90.1150.10:FF:000021">
    <property type="entry name" value="Kynurenine--oxoglutarate transaminase 3"/>
    <property type="match status" value="1"/>
</dbReference>
<comment type="cofactor">
    <cofactor evidence="1">
        <name>pyridoxal 5'-phosphate</name>
        <dbReference type="ChEBI" id="CHEBI:597326"/>
    </cofactor>
</comment>
<accession>A0A672ZSL3</accession>
<reference evidence="25" key="1">
    <citation type="submission" date="2019-06" db="EMBL/GenBank/DDBJ databases">
        <authorList>
            <consortium name="Wellcome Sanger Institute Data Sharing"/>
        </authorList>
    </citation>
    <scope>NUCLEOTIDE SEQUENCE [LARGE SCALE GENOMIC DNA]</scope>
</reference>
<comment type="pathway">
    <text evidence="12">Amino-acid degradation; L-kynurenine degradation; kynurenate from L-kynurenine: step 1/2.</text>
</comment>
<evidence type="ECO:0000256" key="20">
    <source>
        <dbReference type="ARBA" id="ARBA00047888"/>
    </source>
</evidence>
<dbReference type="Proteomes" id="UP000472271">
    <property type="component" value="Chromosome 4"/>
</dbReference>
<keyword evidence="23" id="KW-0732">Signal</keyword>
<dbReference type="GO" id="GO:0030170">
    <property type="term" value="F:pyridoxal phosphate binding"/>
    <property type="evidence" value="ECO:0007669"/>
    <property type="project" value="InterPro"/>
</dbReference>
<dbReference type="InterPro" id="IPR015421">
    <property type="entry name" value="PyrdxlP-dep_Trfase_major"/>
</dbReference>
<dbReference type="Gene3D" id="3.90.1150.10">
    <property type="entry name" value="Aspartate Aminotransferase, domain 1"/>
    <property type="match status" value="1"/>
</dbReference>
<reference evidence="25" key="3">
    <citation type="submission" date="2025-09" db="UniProtKB">
        <authorList>
            <consortium name="Ensembl"/>
        </authorList>
    </citation>
    <scope>IDENTIFICATION</scope>
</reference>
<keyword evidence="9" id="KW-0808">Transferase</keyword>
<dbReference type="GO" id="GO:0047804">
    <property type="term" value="F:cysteine-S-conjugate beta-lyase activity"/>
    <property type="evidence" value="ECO:0007669"/>
    <property type="project" value="UniProtKB-EC"/>
</dbReference>
<evidence type="ECO:0000256" key="6">
    <source>
        <dbReference type="ARBA" id="ARBA00013010"/>
    </source>
</evidence>
<evidence type="ECO:0000256" key="1">
    <source>
        <dbReference type="ARBA" id="ARBA00001933"/>
    </source>
</evidence>
<dbReference type="UniPathway" id="UPA00334">
    <property type="reaction ID" value="UER00726"/>
</dbReference>
<dbReference type="GO" id="GO:0097053">
    <property type="term" value="P:L-kynurenine catabolic process"/>
    <property type="evidence" value="ECO:0007669"/>
    <property type="project" value="UniProtKB-UniPathway"/>
</dbReference>
<dbReference type="GO" id="GO:0016212">
    <property type="term" value="F:kynurenine-oxoglutarate transaminase activity"/>
    <property type="evidence" value="ECO:0007669"/>
    <property type="project" value="UniProtKB-EC"/>
</dbReference>
<name>A0A672ZSL3_9TELE</name>
<dbReference type="GO" id="GO:0047315">
    <property type="term" value="F:kynurenine-glyoxylate transaminase activity"/>
    <property type="evidence" value="ECO:0007669"/>
    <property type="project" value="UniProtKB-EC"/>
</dbReference>
<comment type="subunit">
    <text evidence="3">Homodimer.</text>
</comment>
<dbReference type="InterPro" id="IPR051326">
    <property type="entry name" value="Kynurenine-oxoglutarate_AT"/>
</dbReference>
<dbReference type="InterPro" id="IPR015422">
    <property type="entry name" value="PyrdxlP-dep_Trfase_small"/>
</dbReference>
<dbReference type="Pfam" id="PF00155">
    <property type="entry name" value="Aminotran_1_2"/>
    <property type="match status" value="1"/>
</dbReference>
<keyword evidence="8" id="KW-0032">Aminotransferase</keyword>
<dbReference type="GO" id="GO:0005739">
    <property type="term" value="C:mitochondrion"/>
    <property type="evidence" value="ECO:0007669"/>
    <property type="project" value="TreeGrafter"/>
</dbReference>
<evidence type="ECO:0000313" key="26">
    <source>
        <dbReference type="Proteomes" id="UP000472271"/>
    </source>
</evidence>
<evidence type="ECO:0000256" key="7">
    <source>
        <dbReference type="ARBA" id="ARBA00019100"/>
    </source>
</evidence>
<reference evidence="25" key="2">
    <citation type="submission" date="2025-08" db="UniProtKB">
        <authorList>
            <consortium name="Ensembl"/>
        </authorList>
    </citation>
    <scope>IDENTIFICATION</scope>
</reference>
<evidence type="ECO:0000256" key="11">
    <source>
        <dbReference type="ARBA" id="ARBA00023239"/>
    </source>
</evidence>
<evidence type="ECO:0000256" key="10">
    <source>
        <dbReference type="ARBA" id="ARBA00022898"/>
    </source>
</evidence>
<evidence type="ECO:0000256" key="2">
    <source>
        <dbReference type="ARBA" id="ARBA00007441"/>
    </source>
</evidence>
<evidence type="ECO:0000256" key="22">
    <source>
        <dbReference type="ARBA" id="ARBA00054518"/>
    </source>
</evidence>
<evidence type="ECO:0000256" key="12">
    <source>
        <dbReference type="ARBA" id="ARBA00024016"/>
    </source>
</evidence>
<evidence type="ECO:0000256" key="16">
    <source>
        <dbReference type="ARBA" id="ARBA00031371"/>
    </source>
</evidence>
<comment type="similarity">
    <text evidence="2">Belongs to the class-I pyridoxal-phosphate-dependent aminotransferase family.</text>
</comment>
<dbReference type="Ensembl" id="ENSSORT00005020876.1">
    <property type="protein sequence ID" value="ENSSORP00005020305.1"/>
    <property type="gene ID" value="ENSSORG00005009852.1"/>
</dbReference>
<gene>
    <name evidence="25" type="primary">kyat3</name>
</gene>